<dbReference type="InterPro" id="IPR036736">
    <property type="entry name" value="ACP-like_sf"/>
</dbReference>
<dbReference type="InterPro" id="IPR020806">
    <property type="entry name" value="PKS_PP-bd"/>
</dbReference>
<evidence type="ECO:0000259" key="7">
    <source>
        <dbReference type="PROSITE" id="PS50075"/>
    </source>
</evidence>
<keyword evidence="5" id="KW-0276">Fatty acid metabolism</keyword>
<dbReference type="EMBL" id="QFFJ01000002">
    <property type="protein sequence ID" value="RBL90061.1"/>
    <property type="molecule type" value="Genomic_DNA"/>
</dbReference>
<reference evidence="8 9" key="1">
    <citation type="submission" date="2018-05" db="EMBL/GenBank/DDBJ databases">
        <title>Chitinophaga sp. K3CV102501T nov., isolated from isolated from a monsoon evergreen broad-leaved forest soil.</title>
        <authorList>
            <person name="Lv Y."/>
        </authorList>
    </citation>
    <scope>NUCLEOTIDE SEQUENCE [LARGE SCALE GENOMIC DNA]</scope>
    <source>
        <strain evidence="8 9">GDMCC 1.1325</strain>
    </source>
</reference>
<dbReference type="GO" id="GO:0071766">
    <property type="term" value="P:Actinobacterium-type cell wall biogenesis"/>
    <property type="evidence" value="ECO:0007669"/>
    <property type="project" value="UniProtKB-ARBA"/>
</dbReference>
<keyword evidence="3" id="KW-0597">Phosphoprotein</keyword>
<evidence type="ECO:0000313" key="8">
    <source>
        <dbReference type="EMBL" id="RBL90061.1"/>
    </source>
</evidence>
<dbReference type="Pfam" id="PF00501">
    <property type="entry name" value="AMP-binding"/>
    <property type="match status" value="1"/>
</dbReference>
<dbReference type="GO" id="GO:0006633">
    <property type="term" value="P:fatty acid biosynthetic process"/>
    <property type="evidence" value="ECO:0007669"/>
    <property type="project" value="TreeGrafter"/>
</dbReference>
<dbReference type="SUPFAM" id="SSF47336">
    <property type="entry name" value="ACP-like"/>
    <property type="match status" value="1"/>
</dbReference>
<dbReference type="GO" id="GO:0005886">
    <property type="term" value="C:plasma membrane"/>
    <property type="evidence" value="ECO:0007669"/>
    <property type="project" value="TreeGrafter"/>
</dbReference>
<evidence type="ECO:0000313" key="9">
    <source>
        <dbReference type="Proteomes" id="UP000253410"/>
    </source>
</evidence>
<feature type="domain" description="Carrier" evidence="7">
    <location>
        <begin position="606"/>
        <end position="681"/>
    </location>
</feature>
<keyword evidence="2" id="KW-0596">Phosphopantetheine</keyword>
<keyword evidence="9" id="KW-1185">Reference proteome</keyword>
<dbReference type="PANTHER" id="PTHR22754">
    <property type="entry name" value="DISCO-INTERACTING PROTEIN 2 DIP2 -RELATED"/>
    <property type="match status" value="1"/>
</dbReference>
<dbReference type="Gene3D" id="1.10.1200.10">
    <property type="entry name" value="ACP-like"/>
    <property type="match status" value="1"/>
</dbReference>
<dbReference type="GO" id="GO:0016874">
    <property type="term" value="F:ligase activity"/>
    <property type="evidence" value="ECO:0007669"/>
    <property type="project" value="UniProtKB-KW"/>
</dbReference>
<accession>A0A365XVM4</accession>
<keyword evidence="4" id="KW-0436">Ligase</keyword>
<comment type="caution">
    <text evidence="8">The sequence shown here is derived from an EMBL/GenBank/DDBJ whole genome shotgun (WGS) entry which is preliminary data.</text>
</comment>
<comment type="similarity">
    <text evidence="1">Belongs to the ATP-dependent AMP-binding enzyme family.</text>
</comment>
<proteinExistence type="inferred from homology"/>
<gene>
    <name evidence="8" type="ORF">DF182_26685</name>
</gene>
<dbReference type="InterPro" id="IPR025110">
    <property type="entry name" value="AMP-bd_C"/>
</dbReference>
<sequence length="697" mass="76601">MTAQLVVENNRSANAMDMPIIKNMEISIISCLITHAHNHPRKIAFTILSNEGVPPQDITYRELEMHVKQLAARLKEKQLKDKTALLVYQDMRAFIISFLACEYAGVIPVPVPYAKGGKQLLRINGIIADAGTGVILCTSDSVPHLEKELGAASDNGLLEFVATDDPYHALEDVPPSFTEISFIQYTSGSVGIPKGVVVTGNNLLHNEKLIQQTFGCDKDSVIFSWLPFHHDMGLIGNLLHTIYVGCSCVLMSPLHFMQKPKAWLEGIATYRVTHSGAPNFAYDFCVDRIPAEETKGLDLSSWKVAYNGSEPVHAATLARFARHFSSAGFNPNAFTPCYGLAEATLLTSGSRSSATPLIVHISKEMSAQGKIRLTDSGSDDAKAVVSSGRPADGMYVKIVSLSDQHECGELEEGEICIAGESVTSGYWNKDNRDIFYEFNEGKFLRTGDLGFLYQGELFVNGRVKEMLIVRGKNFYPYDIEQTIMGCHEAIETNGVAVFAIDESSVAVVAEVKRTHVNNVDGEAVVRAIEKLVTGEFGISLHDIVLTTPLGIPRTTSGKLQRIRCKTYYLDNIFKIIASKAALSDSTHRKEKNADLLTQVRHQASYATIRAYVADIIEIKTGGALPAGWNDDTDITTLGVDSLRAMEIINVINQELQLNLDATKIYEHNTLSTLCNAIEAMLWLKSDVTQNFGKEITI</sequence>
<evidence type="ECO:0000256" key="2">
    <source>
        <dbReference type="ARBA" id="ARBA00022450"/>
    </source>
</evidence>
<evidence type="ECO:0000256" key="1">
    <source>
        <dbReference type="ARBA" id="ARBA00006432"/>
    </source>
</evidence>
<name>A0A365XVM4_9BACT</name>
<dbReference type="SUPFAM" id="SSF56801">
    <property type="entry name" value="Acetyl-CoA synthetase-like"/>
    <property type="match status" value="1"/>
</dbReference>
<dbReference type="InterPro" id="IPR045851">
    <property type="entry name" value="AMP-bd_C_sf"/>
</dbReference>
<dbReference type="Proteomes" id="UP000253410">
    <property type="component" value="Unassembled WGS sequence"/>
</dbReference>
<dbReference type="InterPro" id="IPR042099">
    <property type="entry name" value="ANL_N_sf"/>
</dbReference>
<dbReference type="Pfam" id="PF00550">
    <property type="entry name" value="PP-binding"/>
    <property type="match status" value="1"/>
</dbReference>
<dbReference type="PROSITE" id="PS50075">
    <property type="entry name" value="CARRIER"/>
    <property type="match status" value="1"/>
</dbReference>
<organism evidence="8 9">
    <name type="scientific">Chitinophaga flava</name>
    <dbReference type="NCBI Taxonomy" id="2259036"/>
    <lineage>
        <taxon>Bacteria</taxon>
        <taxon>Pseudomonadati</taxon>
        <taxon>Bacteroidota</taxon>
        <taxon>Chitinophagia</taxon>
        <taxon>Chitinophagales</taxon>
        <taxon>Chitinophagaceae</taxon>
        <taxon>Chitinophaga</taxon>
    </lineage>
</organism>
<dbReference type="Gene3D" id="3.40.50.12780">
    <property type="entry name" value="N-terminal domain of ligase-like"/>
    <property type="match status" value="1"/>
</dbReference>
<dbReference type="InterPro" id="IPR000873">
    <property type="entry name" value="AMP-dep_synth/lig_dom"/>
</dbReference>
<dbReference type="SMART" id="SM01294">
    <property type="entry name" value="PKS_PP_betabranch"/>
    <property type="match status" value="1"/>
</dbReference>
<keyword evidence="6" id="KW-0443">Lipid metabolism</keyword>
<protein>
    <submittedName>
        <fullName evidence="8">AMP-dependent synthetase</fullName>
    </submittedName>
</protein>
<evidence type="ECO:0000256" key="4">
    <source>
        <dbReference type="ARBA" id="ARBA00022598"/>
    </source>
</evidence>
<dbReference type="GO" id="GO:0070566">
    <property type="term" value="F:adenylyltransferase activity"/>
    <property type="evidence" value="ECO:0007669"/>
    <property type="project" value="TreeGrafter"/>
</dbReference>
<dbReference type="PANTHER" id="PTHR22754:SF32">
    <property type="entry name" value="DISCO-INTERACTING PROTEIN 2"/>
    <property type="match status" value="1"/>
</dbReference>
<dbReference type="AlphaFoldDB" id="A0A365XVM4"/>
<dbReference type="InterPro" id="IPR009081">
    <property type="entry name" value="PP-bd_ACP"/>
</dbReference>
<dbReference type="GO" id="GO:0031177">
    <property type="term" value="F:phosphopantetheine binding"/>
    <property type="evidence" value="ECO:0007669"/>
    <property type="project" value="InterPro"/>
</dbReference>
<dbReference type="InterPro" id="IPR040097">
    <property type="entry name" value="FAAL/FAAC"/>
</dbReference>
<dbReference type="FunFam" id="3.40.50.12780:FF:000013">
    <property type="entry name" value="Long-chain-fatty-acid--AMP ligase FadD32"/>
    <property type="match status" value="1"/>
</dbReference>
<dbReference type="SMART" id="SM00823">
    <property type="entry name" value="PKS_PP"/>
    <property type="match status" value="1"/>
</dbReference>
<evidence type="ECO:0000256" key="5">
    <source>
        <dbReference type="ARBA" id="ARBA00022832"/>
    </source>
</evidence>
<dbReference type="Pfam" id="PF23024">
    <property type="entry name" value="AMP-dom_DIP2-like"/>
    <property type="match status" value="1"/>
</dbReference>
<dbReference type="OrthoDB" id="9765680at2"/>
<evidence type="ECO:0000256" key="6">
    <source>
        <dbReference type="ARBA" id="ARBA00023098"/>
    </source>
</evidence>
<evidence type="ECO:0000256" key="3">
    <source>
        <dbReference type="ARBA" id="ARBA00022553"/>
    </source>
</evidence>
<dbReference type="Gene3D" id="3.30.300.30">
    <property type="match status" value="1"/>
</dbReference>
<dbReference type="CDD" id="cd05931">
    <property type="entry name" value="FAAL"/>
    <property type="match status" value="1"/>
</dbReference>